<dbReference type="EMBL" id="RCTY01000001">
    <property type="protein sequence ID" value="ROU09426.1"/>
    <property type="molecule type" value="Genomic_DNA"/>
</dbReference>
<dbReference type="Proteomes" id="UP000275910">
    <property type="component" value="Unassembled WGS sequence"/>
</dbReference>
<organism evidence="2 3">
    <name type="scientific">Lysobacter enzymogenes</name>
    <dbReference type="NCBI Taxonomy" id="69"/>
    <lineage>
        <taxon>Bacteria</taxon>
        <taxon>Pseudomonadati</taxon>
        <taxon>Pseudomonadota</taxon>
        <taxon>Gammaproteobacteria</taxon>
        <taxon>Lysobacterales</taxon>
        <taxon>Lysobacteraceae</taxon>
        <taxon>Lysobacter</taxon>
    </lineage>
</organism>
<feature type="chain" id="PRO_5018313156" evidence="1">
    <location>
        <begin position="24"/>
        <end position="254"/>
    </location>
</feature>
<comment type="caution">
    <text evidence="2">The sequence shown here is derived from an EMBL/GenBank/DDBJ whole genome shotgun (WGS) entry which is preliminary data.</text>
</comment>
<sequence length="254" mass="27001">MKTSRQSAAFGALSLIACLPAVAGVPFFNASCPGGVSVHADDGGPVFVDGRETELKRFNDDYFEARDATSGVALSISRNPSGEVRLSYTGRGGANGVCTVGAAGPRASASDSGRATDEVTCESQGREQTECEMDTRGEVRLVRQLSRTRCEQGENWGLNRHSVWVKDGCRAVFAKVSDDRRGPRDSYRGAPAAGADLTLLGACNVRAGAQGALVTRVPVNAEVTELIVDYPDGRFLCMVRNDGQVQSLSPIRRK</sequence>
<evidence type="ECO:0000313" key="3">
    <source>
        <dbReference type="Proteomes" id="UP000275910"/>
    </source>
</evidence>
<accession>A0A3N2RPX1</accession>
<evidence type="ECO:0000256" key="1">
    <source>
        <dbReference type="SAM" id="SignalP"/>
    </source>
</evidence>
<feature type="signal peptide" evidence="1">
    <location>
        <begin position="1"/>
        <end position="23"/>
    </location>
</feature>
<proteinExistence type="predicted"/>
<dbReference type="Pfam" id="PF11218">
    <property type="entry name" value="DUF3011"/>
    <property type="match status" value="1"/>
</dbReference>
<gene>
    <name evidence="2" type="ORF">D9T17_00950</name>
</gene>
<name>A0A3N2RPX1_LYSEN</name>
<evidence type="ECO:0000313" key="2">
    <source>
        <dbReference type="EMBL" id="ROU09426.1"/>
    </source>
</evidence>
<dbReference type="PROSITE" id="PS51257">
    <property type="entry name" value="PROKAR_LIPOPROTEIN"/>
    <property type="match status" value="1"/>
</dbReference>
<protein>
    <submittedName>
        <fullName evidence="2">DUF3011 domain-containing protein</fullName>
    </submittedName>
</protein>
<dbReference type="RefSeq" id="WP_123645640.1">
    <property type="nucleotide sequence ID" value="NZ_RCTY01000001.1"/>
</dbReference>
<reference evidence="2 3" key="1">
    <citation type="submission" date="2018-10" db="EMBL/GenBank/DDBJ databases">
        <title>The genome of Lysobacter enzymogenes OH11.</title>
        <authorList>
            <person name="Liu F."/>
            <person name="Zhao Y."/>
            <person name="Qian G."/>
            <person name="Chen Y."/>
            <person name="Xu H."/>
        </authorList>
    </citation>
    <scope>NUCLEOTIDE SEQUENCE [LARGE SCALE GENOMIC DNA]</scope>
    <source>
        <strain evidence="2 3">OH11</strain>
    </source>
</reference>
<keyword evidence="1" id="KW-0732">Signal</keyword>
<dbReference type="InterPro" id="IPR021381">
    <property type="entry name" value="DUF3011"/>
</dbReference>
<dbReference type="AlphaFoldDB" id="A0A3N2RPX1"/>